<evidence type="ECO:0000313" key="14">
    <source>
        <dbReference type="Proteomes" id="UP001178508"/>
    </source>
</evidence>
<dbReference type="GO" id="GO:0007155">
    <property type="term" value="P:cell adhesion"/>
    <property type="evidence" value="ECO:0007669"/>
    <property type="project" value="UniProtKB-KW"/>
</dbReference>
<dbReference type="SMART" id="SM00409">
    <property type="entry name" value="IG"/>
    <property type="match status" value="3"/>
</dbReference>
<reference evidence="13" key="1">
    <citation type="submission" date="2023-08" db="EMBL/GenBank/DDBJ databases">
        <authorList>
            <person name="Alioto T."/>
            <person name="Alioto T."/>
            <person name="Gomez Garrido J."/>
        </authorList>
    </citation>
    <scope>NUCLEOTIDE SEQUENCE</scope>
</reference>
<dbReference type="Proteomes" id="UP001178508">
    <property type="component" value="Chromosome 9"/>
</dbReference>
<keyword evidence="14" id="KW-1185">Reference proteome</keyword>
<dbReference type="InterPro" id="IPR050876">
    <property type="entry name" value="IgLON_domain"/>
</dbReference>
<evidence type="ECO:0000256" key="1">
    <source>
        <dbReference type="ARBA" id="ARBA00004236"/>
    </source>
</evidence>
<comment type="subcellular location">
    <subcellularLocation>
        <location evidence="1">Cell membrane</location>
    </subcellularLocation>
</comment>
<keyword evidence="2" id="KW-1003">Cell membrane</keyword>
<keyword evidence="5" id="KW-0472">Membrane</keyword>
<proteinExistence type="inferred from homology"/>
<dbReference type="EMBL" id="OY660872">
    <property type="protein sequence ID" value="CAJ1064741.1"/>
    <property type="molecule type" value="Genomic_DNA"/>
</dbReference>
<evidence type="ECO:0000256" key="6">
    <source>
        <dbReference type="ARBA" id="ARBA00023157"/>
    </source>
</evidence>
<dbReference type="InterPro" id="IPR036179">
    <property type="entry name" value="Ig-like_dom_sf"/>
</dbReference>
<evidence type="ECO:0000313" key="13">
    <source>
        <dbReference type="EMBL" id="CAJ1064741.1"/>
    </source>
</evidence>
<evidence type="ECO:0000256" key="8">
    <source>
        <dbReference type="ARBA" id="ARBA00023288"/>
    </source>
</evidence>
<feature type="compositionally biased region" description="Acidic residues" evidence="11">
    <location>
        <begin position="16"/>
        <end position="29"/>
    </location>
</feature>
<keyword evidence="7" id="KW-0325">Glycoprotein</keyword>
<dbReference type="Pfam" id="PF07686">
    <property type="entry name" value="V-set"/>
    <property type="match status" value="1"/>
</dbReference>
<evidence type="ECO:0000256" key="7">
    <source>
        <dbReference type="ARBA" id="ARBA00023180"/>
    </source>
</evidence>
<evidence type="ECO:0000256" key="10">
    <source>
        <dbReference type="ARBA" id="ARBA00037995"/>
    </source>
</evidence>
<dbReference type="InterPro" id="IPR013106">
    <property type="entry name" value="Ig_V-set"/>
</dbReference>
<feature type="region of interest" description="Disordered" evidence="11">
    <location>
        <begin position="1"/>
        <end position="29"/>
    </location>
</feature>
<dbReference type="Gene3D" id="2.60.40.10">
    <property type="entry name" value="Immunoglobulins"/>
    <property type="match status" value="3"/>
</dbReference>
<feature type="domain" description="Ig-like" evidence="12">
    <location>
        <begin position="492"/>
        <end position="579"/>
    </location>
</feature>
<dbReference type="Pfam" id="PF13927">
    <property type="entry name" value="Ig_3"/>
    <property type="match status" value="2"/>
</dbReference>
<evidence type="ECO:0000256" key="9">
    <source>
        <dbReference type="ARBA" id="ARBA00023319"/>
    </source>
</evidence>
<accession>A0AAV1FVM6</accession>
<keyword evidence="3" id="KW-0732">Signal</keyword>
<evidence type="ECO:0000256" key="11">
    <source>
        <dbReference type="SAM" id="MobiDB-lite"/>
    </source>
</evidence>
<dbReference type="SUPFAM" id="SSF48726">
    <property type="entry name" value="Immunoglobulin"/>
    <property type="match status" value="3"/>
</dbReference>
<keyword evidence="4" id="KW-0677">Repeat</keyword>
<feature type="domain" description="Ig-like" evidence="12">
    <location>
        <begin position="297"/>
        <end position="398"/>
    </location>
</feature>
<gene>
    <name evidence="13" type="ORF">XNOV1_A038392</name>
</gene>
<dbReference type="FunFam" id="2.60.40.10:FF:000305">
    <property type="entry name" value="neurotrimin isoform X2"/>
    <property type="match status" value="1"/>
</dbReference>
<dbReference type="SMART" id="SM00408">
    <property type="entry name" value="IGc2"/>
    <property type="match status" value="3"/>
</dbReference>
<dbReference type="AlphaFoldDB" id="A0AAV1FVM6"/>
<dbReference type="PANTHER" id="PTHR42757:SF9">
    <property type="entry name" value="NEUROTRIMIN"/>
    <property type="match status" value="1"/>
</dbReference>
<dbReference type="InterPro" id="IPR007110">
    <property type="entry name" value="Ig-like_dom"/>
</dbReference>
<dbReference type="PANTHER" id="PTHR42757">
    <property type="entry name" value="IGLON FAMILY OF IMMUNOGLOBULIN SUPERFAMILY-RELATED"/>
    <property type="match status" value="1"/>
</dbReference>
<dbReference type="GO" id="GO:0098552">
    <property type="term" value="C:side of membrane"/>
    <property type="evidence" value="ECO:0007669"/>
    <property type="project" value="UniProtKB-KW"/>
</dbReference>
<dbReference type="GO" id="GO:0005886">
    <property type="term" value="C:plasma membrane"/>
    <property type="evidence" value="ECO:0007669"/>
    <property type="project" value="UniProtKB-SubCell"/>
</dbReference>
<keyword evidence="9" id="KW-0393">Immunoglobulin domain</keyword>
<dbReference type="InterPro" id="IPR003599">
    <property type="entry name" value="Ig_sub"/>
</dbReference>
<sequence length="614" mass="69216">MKLRDKTTKDTQGDTDCQEDESYGDEDEFSTAHMSSLDLETEEQKCSLPSWINGAFTIHRKTVDMGYSRFHQHVLKPPFCPHENRQNRVFENLKLCCPRRHKANIQDKQTMFCRISTYKQNFLFRNTAPSAEHGCGFRQLSAPYGTIIATYWDVLVYCTDWLCTVLRRSLCCWKKNNLEEMAKVARRWQCPTSRLQFPRAAAGAQRHFFFCRHGQYFITSLFTWTKTRSSSFSTLLCILFLDWNLRSAAQDAERNKDGLSFLTSCAATERNMGISGYLAVPGKCLVVLGLKLLFLVPAGVPARSGDSVLKENITVRQGDSAVLKCNVDSKVSRVAWLNRTTILFAGSEKWSQDPRVILMENTAVTEYSIKIQNVDVHDEGQYVCSILTNKIPKSTKVHLIVQVPARITNISRDITVNEGSSASLMCLAVGRPEANIIWKHHSPKGYRKFLTEGEHLELRGITKEQSGSYECIASNDISSPDIRTVQLTVNYPPFISKVRGTATAVGQRGVLQCEASAVPMANFEWYKEDRRLFNGLNGIKIENQDTQSMLVFFNVSEEDYGNYTCVAMNTMGITNASIILYGPGAMHDVNGAAVLHRCSGCLMLTVTSLYLLKF</sequence>
<name>A0AAV1FVM6_XYRNO</name>
<evidence type="ECO:0000256" key="5">
    <source>
        <dbReference type="ARBA" id="ARBA00023136"/>
    </source>
</evidence>
<feature type="compositionally biased region" description="Basic and acidic residues" evidence="11">
    <location>
        <begin position="1"/>
        <end position="12"/>
    </location>
</feature>
<evidence type="ECO:0000256" key="2">
    <source>
        <dbReference type="ARBA" id="ARBA00022475"/>
    </source>
</evidence>
<dbReference type="PROSITE" id="PS50835">
    <property type="entry name" value="IG_LIKE"/>
    <property type="match status" value="3"/>
</dbReference>
<evidence type="ECO:0000256" key="4">
    <source>
        <dbReference type="ARBA" id="ARBA00022737"/>
    </source>
</evidence>
<dbReference type="InterPro" id="IPR003598">
    <property type="entry name" value="Ig_sub2"/>
</dbReference>
<keyword evidence="6" id="KW-1015">Disulfide bond</keyword>
<feature type="domain" description="Ig-like" evidence="12">
    <location>
        <begin position="404"/>
        <end position="488"/>
    </location>
</feature>
<protein>
    <submittedName>
        <fullName evidence="13">Opioid-binding protein/cell adhesion molecule</fullName>
    </submittedName>
</protein>
<evidence type="ECO:0000259" key="12">
    <source>
        <dbReference type="PROSITE" id="PS50835"/>
    </source>
</evidence>
<dbReference type="InterPro" id="IPR013783">
    <property type="entry name" value="Ig-like_fold"/>
</dbReference>
<dbReference type="FunFam" id="2.60.40.10:FF:000013">
    <property type="entry name" value="cell adhesion molecule 1 isoform X1"/>
    <property type="match status" value="1"/>
</dbReference>
<evidence type="ECO:0000256" key="3">
    <source>
        <dbReference type="ARBA" id="ARBA00022729"/>
    </source>
</evidence>
<organism evidence="13 14">
    <name type="scientific">Xyrichtys novacula</name>
    <name type="common">Pearly razorfish</name>
    <name type="synonym">Hemipteronotus novacula</name>
    <dbReference type="NCBI Taxonomy" id="13765"/>
    <lineage>
        <taxon>Eukaryota</taxon>
        <taxon>Metazoa</taxon>
        <taxon>Chordata</taxon>
        <taxon>Craniata</taxon>
        <taxon>Vertebrata</taxon>
        <taxon>Euteleostomi</taxon>
        <taxon>Actinopterygii</taxon>
        <taxon>Neopterygii</taxon>
        <taxon>Teleostei</taxon>
        <taxon>Neoteleostei</taxon>
        <taxon>Acanthomorphata</taxon>
        <taxon>Eupercaria</taxon>
        <taxon>Labriformes</taxon>
        <taxon>Labridae</taxon>
        <taxon>Xyrichtys</taxon>
    </lineage>
</organism>
<comment type="similarity">
    <text evidence="10">Belongs to the immunoglobulin superfamily. IgLON family.</text>
</comment>
<keyword evidence="8" id="KW-0449">Lipoprotein</keyword>